<dbReference type="PANTHER" id="PTHR10390">
    <property type="entry name" value="HOMEOBOX PROTEIN SIX"/>
    <property type="match status" value="1"/>
</dbReference>
<name>A7S425_NEMVE</name>
<feature type="domain" description="Homeobox" evidence="6">
    <location>
        <begin position="133"/>
        <end position="196"/>
    </location>
</feature>
<dbReference type="Proteomes" id="UP000001593">
    <property type="component" value="Unassembled WGS sequence"/>
</dbReference>
<sequence>MSFMSDKLDIQQLREIWRQNGPDVKLAGEISNLLLNKKCFFELEMFLSTLPNTEKYKTEEALNRSRAYLEFQRKRYGNLYQLLKGNTFTDAEDLVKLWDAAHYEEERAKKRKPLTPLAKFRIRQRFTPPKTICPKGRQKSTLPKEATRILQSWLNDNLEKPYPDAETKERLQQLTQLSKTQVNTWFANARRRLNRNRQQEDTKKPTRESKPKPRSSLCTPTSPPPNACPWALGGIHELAPMTHGIPFLCQEMRHYYTHGIEPHTAAQILLNLHQN</sequence>
<dbReference type="GO" id="GO:0006357">
    <property type="term" value="P:regulation of transcription by RNA polymerase II"/>
    <property type="evidence" value="ECO:0000318"/>
    <property type="project" value="GO_Central"/>
</dbReference>
<dbReference type="EMBL" id="DS469576">
    <property type="protein sequence ID" value="EDO41528.1"/>
    <property type="molecule type" value="Genomic_DNA"/>
</dbReference>
<dbReference type="InterPro" id="IPR001356">
    <property type="entry name" value="HD"/>
</dbReference>
<feature type="DNA-binding region" description="Homeobox" evidence="4">
    <location>
        <begin position="135"/>
        <end position="197"/>
    </location>
</feature>
<dbReference type="KEGG" id="nve:5513304"/>
<dbReference type="Pfam" id="PF05920">
    <property type="entry name" value="Homeobox_KN"/>
    <property type="match status" value="1"/>
</dbReference>
<dbReference type="InterPro" id="IPR031701">
    <property type="entry name" value="SIX1_SD"/>
</dbReference>
<dbReference type="InterPro" id="IPR009057">
    <property type="entry name" value="Homeodomain-like_sf"/>
</dbReference>
<evidence type="ECO:0000256" key="4">
    <source>
        <dbReference type="PROSITE-ProRule" id="PRU00108"/>
    </source>
</evidence>
<dbReference type="PROSITE" id="PS50071">
    <property type="entry name" value="HOMEOBOX_2"/>
    <property type="match status" value="1"/>
</dbReference>
<dbReference type="SUPFAM" id="SSF46689">
    <property type="entry name" value="Homeodomain-like"/>
    <property type="match status" value="1"/>
</dbReference>
<dbReference type="GO" id="GO:0000981">
    <property type="term" value="F:DNA-binding transcription factor activity, RNA polymerase II-specific"/>
    <property type="evidence" value="ECO:0000318"/>
    <property type="project" value="GO_Central"/>
</dbReference>
<evidence type="ECO:0000256" key="5">
    <source>
        <dbReference type="SAM" id="MobiDB-lite"/>
    </source>
</evidence>
<feature type="compositionally biased region" description="Basic and acidic residues" evidence="5">
    <location>
        <begin position="197"/>
        <end position="211"/>
    </location>
</feature>
<dbReference type="PhylomeDB" id="A7S425"/>
<dbReference type="HOGENOM" id="CLU_1013020_0_0_1"/>
<dbReference type="GO" id="GO:0005667">
    <property type="term" value="C:transcription regulator complex"/>
    <property type="evidence" value="ECO:0000318"/>
    <property type="project" value="GO_Central"/>
</dbReference>
<evidence type="ECO:0000259" key="6">
    <source>
        <dbReference type="PROSITE" id="PS50071"/>
    </source>
</evidence>
<dbReference type="InterPro" id="IPR008422">
    <property type="entry name" value="KN_HD"/>
</dbReference>
<evidence type="ECO:0000256" key="3">
    <source>
        <dbReference type="ARBA" id="ARBA00023242"/>
    </source>
</evidence>
<feature type="region of interest" description="Disordered" evidence="5">
    <location>
        <begin position="188"/>
        <end position="223"/>
    </location>
</feature>
<dbReference type="OMA" id="IHELAPM"/>
<organism evidence="7 8">
    <name type="scientific">Nematostella vectensis</name>
    <name type="common">Starlet sea anemone</name>
    <dbReference type="NCBI Taxonomy" id="45351"/>
    <lineage>
        <taxon>Eukaryota</taxon>
        <taxon>Metazoa</taxon>
        <taxon>Cnidaria</taxon>
        <taxon>Anthozoa</taxon>
        <taxon>Hexacorallia</taxon>
        <taxon>Actiniaria</taxon>
        <taxon>Edwardsiidae</taxon>
        <taxon>Nematostella</taxon>
    </lineage>
</organism>
<dbReference type="CDD" id="cd00086">
    <property type="entry name" value="homeodomain"/>
    <property type="match status" value="1"/>
</dbReference>
<dbReference type="STRING" id="45351.A7S425"/>
<protein>
    <recommendedName>
        <fullName evidence="6">Homeobox domain-containing protein</fullName>
    </recommendedName>
</protein>
<dbReference type="eggNOG" id="KOG0775">
    <property type="taxonomic scope" value="Eukaryota"/>
</dbReference>
<proteinExistence type="predicted"/>
<evidence type="ECO:0000256" key="1">
    <source>
        <dbReference type="ARBA" id="ARBA00023125"/>
    </source>
</evidence>
<reference evidence="7 8" key="1">
    <citation type="journal article" date="2007" name="Science">
        <title>Sea anemone genome reveals ancestral eumetazoan gene repertoire and genomic organization.</title>
        <authorList>
            <person name="Putnam N.H."/>
            <person name="Srivastava M."/>
            <person name="Hellsten U."/>
            <person name="Dirks B."/>
            <person name="Chapman J."/>
            <person name="Salamov A."/>
            <person name="Terry A."/>
            <person name="Shapiro H."/>
            <person name="Lindquist E."/>
            <person name="Kapitonov V.V."/>
            <person name="Jurka J."/>
            <person name="Genikhovich G."/>
            <person name="Grigoriev I.V."/>
            <person name="Lucas S.M."/>
            <person name="Steele R.E."/>
            <person name="Finnerty J.R."/>
            <person name="Technau U."/>
            <person name="Martindale M.Q."/>
            <person name="Rokhsar D.S."/>
        </authorList>
    </citation>
    <scope>NUCLEOTIDE SEQUENCE [LARGE SCALE GENOMIC DNA]</scope>
    <source>
        <strain evidence="8">CH2 X CH6</strain>
    </source>
</reference>
<keyword evidence="8" id="KW-1185">Reference proteome</keyword>
<keyword evidence="2 4" id="KW-0371">Homeobox</keyword>
<dbReference type="Gene3D" id="1.10.10.60">
    <property type="entry name" value="Homeodomain-like"/>
    <property type="match status" value="1"/>
</dbReference>
<evidence type="ECO:0000313" key="8">
    <source>
        <dbReference type="Proteomes" id="UP000001593"/>
    </source>
</evidence>
<evidence type="ECO:0000256" key="2">
    <source>
        <dbReference type="ARBA" id="ARBA00023155"/>
    </source>
</evidence>
<keyword evidence="1 4" id="KW-0238">DNA-binding</keyword>
<dbReference type="PANTHER" id="PTHR10390:SF33">
    <property type="entry name" value="PROTEIN OPTIX"/>
    <property type="match status" value="1"/>
</dbReference>
<dbReference type="AlphaFoldDB" id="A7S425"/>
<dbReference type="OrthoDB" id="5399138at2759"/>
<dbReference type="GO" id="GO:0005634">
    <property type="term" value="C:nucleus"/>
    <property type="evidence" value="ECO:0000318"/>
    <property type="project" value="GO_Central"/>
</dbReference>
<dbReference type="InParanoid" id="A7S425"/>
<comment type="subcellular location">
    <subcellularLocation>
        <location evidence="4">Nucleus</location>
    </subcellularLocation>
</comment>
<keyword evidence="3 4" id="KW-0539">Nucleus</keyword>
<dbReference type="GO" id="GO:0000978">
    <property type="term" value="F:RNA polymerase II cis-regulatory region sequence-specific DNA binding"/>
    <property type="evidence" value="ECO:0000318"/>
    <property type="project" value="GO_Central"/>
</dbReference>
<dbReference type="Pfam" id="PF16878">
    <property type="entry name" value="SIX1_SD"/>
    <property type="match status" value="1"/>
</dbReference>
<dbReference type="SMART" id="SM00389">
    <property type="entry name" value="HOX"/>
    <property type="match status" value="1"/>
</dbReference>
<gene>
    <name evidence="7" type="ORF">NEMVEDRAFT_v1g206468</name>
</gene>
<accession>A7S425</accession>
<evidence type="ECO:0000313" key="7">
    <source>
        <dbReference type="EMBL" id="EDO41528.1"/>
    </source>
</evidence>